<name>A0A1V6NRR7_PENDC</name>
<evidence type="ECO:0000313" key="1">
    <source>
        <dbReference type="EMBL" id="OQD67350.1"/>
    </source>
</evidence>
<dbReference type="Proteomes" id="UP000191522">
    <property type="component" value="Unassembled WGS sequence"/>
</dbReference>
<gene>
    <name evidence="1" type="ORF">PENDEC_c039G05942</name>
</gene>
<organism evidence="1 2">
    <name type="scientific">Penicillium decumbens</name>
    <dbReference type="NCBI Taxonomy" id="69771"/>
    <lineage>
        <taxon>Eukaryota</taxon>
        <taxon>Fungi</taxon>
        <taxon>Dikarya</taxon>
        <taxon>Ascomycota</taxon>
        <taxon>Pezizomycotina</taxon>
        <taxon>Eurotiomycetes</taxon>
        <taxon>Eurotiomycetidae</taxon>
        <taxon>Eurotiales</taxon>
        <taxon>Aspergillaceae</taxon>
        <taxon>Penicillium</taxon>
    </lineage>
</organism>
<dbReference type="AlphaFoldDB" id="A0A1V6NRR7"/>
<reference evidence="2" key="1">
    <citation type="journal article" date="2017" name="Nat. Microbiol.">
        <title>Global analysis of biosynthetic gene clusters reveals vast potential of secondary metabolite production in Penicillium species.</title>
        <authorList>
            <person name="Nielsen J.C."/>
            <person name="Grijseels S."/>
            <person name="Prigent S."/>
            <person name="Ji B."/>
            <person name="Dainat J."/>
            <person name="Nielsen K.F."/>
            <person name="Frisvad J.C."/>
            <person name="Workman M."/>
            <person name="Nielsen J."/>
        </authorList>
    </citation>
    <scope>NUCLEOTIDE SEQUENCE [LARGE SCALE GENOMIC DNA]</scope>
    <source>
        <strain evidence="2">IBT 11843</strain>
    </source>
</reference>
<dbReference type="OMA" id="TMPQGTG"/>
<protein>
    <submittedName>
        <fullName evidence="1">Uncharacterized protein</fullName>
    </submittedName>
</protein>
<comment type="caution">
    <text evidence="1">The sequence shown here is derived from an EMBL/GenBank/DDBJ whole genome shotgun (WGS) entry which is preliminary data.</text>
</comment>
<dbReference type="OrthoDB" id="2984728at2759"/>
<sequence>MPSATGILKKNDEGAIRGQFAVDGSTYFLVGTLLTPIASFGISNARITYNSTEQLAEQPIMFEEIPIQKDQIELKLQNGVEVSGFFDKPFDDDAVNDQTFVAGGAAWMQMES</sequence>
<accession>A0A1V6NRR7</accession>
<proteinExistence type="predicted"/>
<dbReference type="EMBL" id="MDYL01000039">
    <property type="protein sequence ID" value="OQD67350.1"/>
    <property type="molecule type" value="Genomic_DNA"/>
</dbReference>
<evidence type="ECO:0000313" key="2">
    <source>
        <dbReference type="Proteomes" id="UP000191522"/>
    </source>
</evidence>
<keyword evidence="2" id="KW-1185">Reference proteome</keyword>